<reference evidence="2 3" key="1">
    <citation type="submission" date="2020-08" db="EMBL/GenBank/DDBJ databases">
        <title>Putative novel bacterial strains isolated from necrotic wheat leaf tissues caused by Xanthomonas translucens.</title>
        <authorList>
            <person name="Tambong J.T."/>
        </authorList>
    </citation>
    <scope>NUCLEOTIDE SEQUENCE [LARGE SCALE GENOMIC DNA]</scope>
    <source>
        <strain evidence="3">DOAB 1063</strain>
    </source>
</reference>
<dbReference type="CDD" id="cd19152">
    <property type="entry name" value="AKR_AKR15A"/>
    <property type="match status" value="1"/>
</dbReference>
<dbReference type="Proteomes" id="UP000597613">
    <property type="component" value="Unassembled WGS sequence"/>
</dbReference>
<dbReference type="EMBL" id="JACONT010000017">
    <property type="protein sequence ID" value="MBC3941899.1"/>
    <property type="molecule type" value="Genomic_DNA"/>
</dbReference>
<proteinExistence type="predicted"/>
<dbReference type="InterPro" id="IPR020471">
    <property type="entry name" value="AKR"/>
</dbReference>
<gene>
    <name evidence="2" type="ORF">H8S47_09420</name>
</gene>
<evidence type="ECO:0000313" key="3">
    <source>
        <dbReference type="Proteomes" id="UP000597613"/>
    </source>
</evidence>
<dbReference type="Pfam" id="PF00248">
    <property type="entry name" value="Aldo_ket_red"/>
    <property type="match status" value="1"/>
</dbReference>
<dbReference type="InterPro" id="IPR036812">
    <property type="entry name" value="NAD(P)_OxRdtase_dom_sf"/>
</dbReference>
<dbReference type="PANTHER" id="PTHR42686">
    <property type="entry name" value="GH17980P-RELATED"/>
    <property type="match status" value="1"/>
</dbReference>
<protein>
    <submittedName>
        <fullName evidence="2">Aldo/keto reductase</fullName>
    </submittedName>
</protein>
<comment type="caution">
    <text evidence="2">The sequence shown here is derived from an EMBL/GenBank/DDBJ whole genome shotgun (WGS) entry which is preliminary data.</text>
</comment>
<sequence>MTISIPLRQGFGGAPLGNMFRAIPEEEAIATVADAWDAGIRYFDTAPMYGAGLSEIRTGIALEGRPRDEYLLSTKVGRRILDEMEVGKADLGEKGGLFEFGRKNKVVYDYSYDGALRGIEESLERLRTDRIDYVWIHDAAKDFHGDRWVEVLDGALEGAGAALTRLRDEGVIGGWGLGVNRVEPCVIALERADPDGFLLAGRYTLLDHADALAKLMPEAERRGAGIVVGGPYNSGILAGGEHYEYQKATPEMQERVDGLKAMAERHGVDLRAAALQFCLAHPAVAAIIPGASRPGRSAQNLALAEAPIPSAFWNELRSAGLVSPEAPLPA</sequence>
<evidence type="ECO:0000259" key="1">
    <source>
        <dbReference type="Pfam" id="PF00248"/>
    </source>
</evidence>
<organism evidence="2 3">
    <name type="scientific">Sphingomonas albertensis</name>
    <dbReference type="NCBI Taxonomy" id="2762591"/>
    <lineage>
        <taxon>Bacteria</taxon>
        <taxon>Pseudomonadati</taxon>
        <taxon>Pseudomonadota</taxon>
        <taxon>Alphaproteobacteria</taxon>
        <taxon>Sphingomonadales</taxon>
        <taxon>Sphingomonadaceae</taxon>
        <taxon>Sphingomonas</taxon>
    </lineage>
</organism>
<name>A0ABR7AN67_9SPHN</name>
<feature type="domain" description="NADP-dependent oxidoreductase" evidence="1">
    <location>
        <begin position="10"/>
        <end position="318"/>
    </location>
</feature>
<dbReference type="Gene3D" id="3.20.20.100">
    <property type="entry name" value="NADP-dependent oxidoreductase domain"/>
    <property type="match status" value="1"/>
</dbReference>
<dbReference type="PANTHER" id="PTHR42686:SF1">
    <property type="entry name" value="GH17980P-RELATED"/>
    <property type="match status" value="1"/>
</dbReference>
<accession>A0ABR7AN67</accession>
<dbReference type="InterPro" id="IPR023210">
    <property type="entry name" value="NADP_OxRdtase_dom"/>
</dbReference>
<keyword evidence="3" id="KW-1185">Reference proteome</keyword>
<dbReference type="SUPFAM" id="SSF51430">
    <property type="entry name" value="NAD(P)-linked oxidoreductase"/>
    <property type="match status" value="1"/>
</dbReference>
<dbReference type="RefSeq" id="WP_187503615.1">
    <property type="nucleotide sequence ID" value="NZ_CP162536.1"/>
</dbReference>
<evidence type="ECO:0000313" key="2">
    <source>
        <dbReference type="EMBL" id="MBC3941899.1"/>
    </source>
</evidence>